<proteinExistence type="inferred from homology"/>
<dbReference type="CDD" id="cd18811">
    <property type="entry name" value="SF2_C_RecG"/>
    <property type="match status" value="1"/>
</dbReference>
<feature type="domain" description="Helicase ATP-binding" evidence="17">
    <location>
        <begin position="274"/>
        <end position="435"/>
    </location>
</feature>
<dbReference type="InterPro" id="IPR012340">
    <property type="entry name" value="NA-bd_OB-fold"/>
</dbReference>
<evidence type="ECO:0000256" key="6">
    <source>
        <dbReference type="ARBA" id="ARBA00022806"/>
    </source>
</evidence>
<reference evidence="19" key="1">
    <citation type="submission" date="2019-08" db="EMBL/GenBank/DDBJ databases">
        <authorList>
            <person name="Kucharzyk K."/>
            <person name="Murdoch R.W."/>
            <person name="Higgins S."/>
            <person name="Loffler F."/>
        </authorList>
    </citation>
    <scope>NUCLEOTIDE SEQUENCE</scope>
</reference>
<dbReference type="InterPro" id="IPR047112">
    <property type="entry name" value="RecG/Mfd"/>
</dbReference>
<dbReference type="Gene3D" id="2.40.50.140">
    <property type="entry name" value="Nucleic acid-binding proteins"/>
    <property type="match status" value="1"/>
</dbReference>
<comment type="catalytic activity">
    <reaction evidence="14">
        <text>ATP + H2O = ADP + phosphate + H(+)</text>
        <dbReference type="Rhea" id="RHEA:13065"/>
        <dbReference type="ChEBI" id="CHEBI:15377"/>
        <dbReference type="ChEBI" id="CHEBI:15378"/>
        <dbReference type="ChEBI" id="CHEBI:30616"/>
        <dbReference type="ChEBI" id="CHEBI:43474"/>
        <dbReference type="ChEBI" id="CHEBI:456216"/>
        <dbReference type="EC" id="5.6.2.4"/>
    </reaction>
</comment>
<dbReference type="InterPro" id="IPR011545">
    <property type="entry name" value="DEAD/DEAH_box_helicase_dom"/>
</dbReference>
<dbReference type="PROSITE" id="PS51192">
    <property type="entry name" value="HELICASE_ATP_BIND_1"/>
    <property type="match status" value="1"/>
</dbReference>
<evidence type="ECO:0000256" key="12">
    <source>
        <dbReference type="ARBA" id="ARBA00034617"/>
    </source>
</evidence>
<dbReference type="Pfam" id="PF00270">
    <property type="entry name" value="DEAD"/>
    <property type="match status" value="1"/>
</dbReference>
<evidence type="ECO:0000259" key="18">
    <source>
        <dbReference type="PROSITE" id="PS51194"/>
    </source>
</evidence>
<evidence type="ECO:0000256" key="11">
    <source>
        <dbReference type="ARBA" id="ARBA00023235"/>
    </source>
</evidence>
<gene>
    <name evidence="19" type="primary">recG_5</name>
    <name evidence="19" type="ORF">SDC9_11558</name>
</gene>
<keyword evidence="11" id="KW-0413">Isomerase</keyword>
<evidence type="ECO:0000259" key="17">
    <source>
        <dbReference type="PROSITE" id="PS51192"/>
    </source>
</evidence>
<keyword evidence="9" id="KW-0233">DNA recombination</keyword>
<evidence type="ECO:0000256" key="8">
    <source>
        <dbReference type="ARBA" id="ARBA00023125"/>
    </source>
</evidence>
<evidence type="ECO:0000256" key="7">
    <source>
        <dbReference type="ARBA" id="ARBA00022840"/>
    </source>
</evidence>
<dbReference type="GO" id="GO:0003677">
    <property type="term" value="F:DNA binding"/>
    <property type="evidence" value="ECO:0007669"/>
    <property type="project" value="UniProtKB-KW"/>
</dbReference>
<dbReference type="Pfam" id="PF19833">
    <property type="entry name" value="RecG_dom3_C"/>
    <property type="match status" value="1"/>
</dbReference>
<dbReference type="SUPFAM" id="SSF50249">
    <property type="entry name" value="Nucleic acid-binding proteins"/>
    <property type="match status" value="1"/>
</dbReference>
<keyword evidence="6 19" id="KW-0347">Helicase</keyword>
<protein>
    <recommendedName>
        <fullName evidence="2">ATP-dependent DNA helicase RecG</fullName>
        <ecNumber evidence="13">5.6.2.4</ecNumber>
    </recommendedName>
    <alternativeName>
        <fullName evidence="15">DNA branch migration protein RecG</fullName>
    </alternativeName>
    <alternativeName>
        <fullName evidence="16">Probable DNA 3'-5' helicase RecG</fullName>
    </alternativeName>
</protein>
<dbReference type="EC" id="5.6.2.4" evidence="13"/>
<dbReference type="InterPro" id="IPR027417">
    <property type="entry name" value="P-loop_NTPase"/>
</dbReference>
<keyword evidence="10" id="KW-0234">DNA repair</keyword>
<dbReference type="GO" id="GO:0006281">
    <property type="term" value="P:DNA repair"/>
    <property type="evidence" value="ECO:0007669"/>
    <property type="project" value="UniProtKB-KW"/>
</dbReference>
<dbReference type="InterPro" id="IPR001650">
    <property type="entry name" value="Helicase_C-like"/>
</dbReference>
<dbReference type="CDD" id="cd17992">
    <property type="entry name" value="DEXHc_RecG"/>
    <property type="match status" value="1"/>
</dbReference>
<dbReference type="PANTHER" id="PTHR47964">
    <property type="entry name" value="ATP-DEPENDENT DNA HELICASE HOMOLOG RECG, CHLOROPLASTIC"/>
    <property type="match status" value="1"/>
</dbReference>
<keyword evidence="3" id="KW-0547">Nucleotide-binding</keyword>
<dbReference type="GO" id="GO:0006310">
    <property type="term" value="P:DNA recombination"/>
    <property type="evidence" value="ECO:0007669"/>
    <property type="project" value="UniProtKB-KW"/>
</dbReference>
<evidence type="ECO:0000256" key="15">
    <source>
        <dbReference type="ARBA" id="ARBA00049803"/>
    </source>
</evidence>
<comment type="catalytic activity">
    <reaction evidence="12">
        <text>Couples ATP hydrolysis with the unwinding of duplex DNA by translocating in the 3'-5' direction.</text>
        <dbReference type="EC" id="5.6.2.4"/>
    </reaction>
</comment>
<dbReference type="NCBIfam" id="NF008168">
    <property type="entry name" value="PRK10917.2-2"/>
    <property type="match status" value="1"/>
</dbReference>
<keyword evidence="7" id="KW-0067">ATP-binding</keyword>
<dbReference type="SUPFAM" id="SSF52540">
    <property type="entry name" value="P-loop containing nucleoside triphosphate hydrolases"/>
    <property type="match status" value="2"/>
</dbReference>
<dbReference type="AlphaFoldDB" id="A0A644TG79"/>
<sequence length="683" mass="75935">MFLRELKQPVESLRNVGPALASKLGRLGIGTIAELLTHYPRDYEDRSAFVPLSRFTDKNPVHTLAQVVAHEWFGYGAMRTLKIRVRDESSEAVLLCFNRPFLEKSLPLGSRILIHGKFQFRYGEIQSSAFEAEVHREGSDPLPGLLPLYSLTGGLTQTALRKLIRRALEMYGRRVENELSPELIAARALMAKAEALRAIHFPSSEAEKSLARTSLAYEELFHFQLGIALRIQARKLQSVERKPIQGILGRRLLERLPFSLTPDQSKVLEEIQADMDRPQPMARLLQGDVGSGKTIVALLAALRAVERGSQVAIMAPTELLARQHAATAAKLLEPLGIRLAFLTGNVDDASRPPLLKALSSGEVDIVLGTHALFSPDVLYRNLRLVVIDEQHRFGVAQRGALYKKGDIPDLLMMTATPIPRSLALTLFGDLAVSSIRSLPPGRRPVITHLAKEGNEAKVYKFVDSLVSQGRQAFFVYPLIEESEKAELKNVQNMAAFLAKKIYPRYTLGLLHSRLKEDEKREVMDAFIEGKIQILVATSLIEVGVDIPNAAVMVIEHAERFGLSALHQLRGRIGRSGHQSYCFLVYSKEIGEEAVQRLKALYSSTDGFALAEEDLKIRGPGELLGTAQSGALRLLIADPLRDFELLKSARAEAFSLVKEDPSLLFPAHEVYRRIIENKATPREP</sequence>
<comment type="similarity">
    <text evidence="1">Belongs to the helicase family. RecG subfamily.</text>
</comment>
<evidence type="ECO:0000256" key="9">
    <source>
        <dbReference type="ARBA" id="ARBA00023172"/>
    </source>
</evidence>
<evidence type="ECO:0000256" key="2">
    <source>
        <dbReference type="ARBA" id="ARBA00017846"/>
    </source>
</evidence>
<evidence type="ECO:0000256" key="3">
    <source>
        <dbReference type="ARBA" id="ARBA00022741"/>
    </source>
</evidence>
<dbReference type="InterPro" id="IPR033454">
    <property type="entry name" value="RecG_wedge"/>
</dbReference>
<evidence type="ECO:0000313" key="19">
    <source>
        <dbReference type="EMBL" id="MPL65893.1"/>
    </source>
</evidence>
<keyword evidence="5 19" id="KW-0378">Hydrolase</keyword>
<dbReference type="Gene3D" id="3.40.50.300">
    <property type="entry name" value="P-loop containing nucleotide triphosphate hydrolases"/>
    <property type="match status" value="2"/>
</dbReference>
<evidence type="ECO:0000256" key="10">
    <source>
        <dbReference type="ARBA" id="ARBA00023204"/>
    </source>
</evidence>
<dbReference type="EMBL" id="VSSQ01000030">
    <property type="protein sequence ID" value="MPL65893.1"/>
    <property type="molecule type" value="Genomic_DNA"/>
</dbReference>
<dbReference type="NCBIfam" id="NF008165">
    <property type="entry name" value="PRK10917.1-3"/>
    <property type="match status" value="1"/>
</dbReference>
<dbReference type="NCBIfam" id="TIGR00643">
    <property type="entry name" value="recG"/>
    <property type="match status" value="1"/>
</dbReference>
<dbReference type="SMART" id="SM00490">
    <property type="entry name" value="HELICc"/>
    <property type="match status" value="1"/>
</dbReference>
<feature type="domain" description="Helicase C-terminal" evidence="18">
    <location>
        <begin position="457"/>
        <end position="620"/>
    </location>
</feature>
<name>A0A644TG79_9ZZZZ</name>
<evidence type="ECO:0000256" key="13">
    <source>
        <dbReference type="ARBA" id="ARBA00034808"/>
    </source>
</evidence>
<evidence type="ECO:0000256" key="1">
    <source>
        <dbReference type="ARBA" id="ARBA00007504"/>
    </source>
</evidence>
<keyword evidence="4" id="KW-0227">DNA damage</keyword>
<accession>A0A644TG79</accession>
<evidence type="ECO:0000256" key="14">
    <source>
        <dbReference type="ARBA" id="ARBA00048988"/>
    </source>
</evidence>
<dbReference type="SMART" id="SM00487">
    <property type="entry name" value="DEXDc"/>
    <property type="match status" value="1"/>
</dbReference>
<dbReference type="GO" id="GO:0043138">
    <property type="term" value="F:3'-5' DNA helicase activity"/>
    <property type="evidence" value="ECO:0007669"/>
    <property type="project" value="UniProtKB-EC"/>
</dbReference>
<dbReference type="PROSITE" id="PS51194">
    <property type="entry name" value="HELICASE_CTER"/>
    <property type="match status" value="1"/>
</dbReference>
<dbReference type="PANTHER" id="PTHR47964:SF1">
    <property type="entry name" value="ATP-DEPENDENT DNA HELICASE HOMOLOG RECG, CHLOROPLASTIC"/>
    <property type="match status" value="1"/>
</dbReference>
<dbReference type="Pfam" id="PF00271">
    <property type="entry name" value="Helicase_C"/>
    <property type="match status" value="1"/>
</dbReference>
<evidence type="ECO:0000256" key="16">
    <source>
        <dbReference type="ARBA" id="ARBA00049819"/>
    </source>
</evidence>
<dbReference type="InterPro" id="IPR014001">
    <property type="entry name" value="Helicase_ATP-bd"/>
</dbReference>
<evidence type="ECO:0000256" key="4">
    <source>
        <dbReference type="ARBA" id="ARBA00022763"/>
    </source>
</evidence>
<comment type="caution">
    <text evidence="19">The sequence shown here is derived from an EMBL/GenBank/DDBJ whole genome shotgun (WGS) entry which is preliminary data.</text>
</comment>
<dbReference type="GO" id="GO:0016887">
    <property type="term" value="F:ATP hydrolysis activity"/>
    <property type="evidence" value="ECO:0007669"/>
    <property type="project" value="RHEA"/>
</dbReference>
<dbReference type="InterPro" id="IPR004609">
    <property type="entry name" value="ATP-dep_DNA_helicase_RecG"/>
</dbReference>
<dbReference type="CDD" id="cd04488">
    <property type="entry name" value="RecG_wedge_OBF"/>
    <property type="match status" value="1"/>
</dbReference>
<dbReference type="Pfam" id="PF17191">
    <property type="entry name" value="RecG_wedge"/>
    <property type="match status" value="1"/>
</dbReference>
<keyword evidence="8" id="KW-0238">DNA-binding</keyword>
<organism evidence="19">
    <name type="scientific">bioreactor metagenome</name>
    <dbReference type="NCBI Taxonomy" id="1076179"/>
    <lineage>
        <taxon>unclassified sequences</taxon>
        <taxon>metagenomes</taxon>
        <taxon>ecological metagenomes</taxon>
    </lineage>
</organism>
<dbReference type="InterPro" id="IPR045562">
    <property type="entry name" value="RecG_dom3_C"/>
</dbReference>
<dbReference type="GO" id="GO:0005524">
    <property type="term" value="F:ATP binding"/>
    <property type="evidence" value="ECO:0007669"/>
    <property type="project" value="UniProtKB-KW"/>
</dbReference>
<evidence type="ECO:0000256" key="5">
    <source>
        <dbReference type="ARBA" id="ARBA00022801"/>
    </source>
</evidence>